<keyword evidence="2" id="KW-1185">Reference proteome</keyword>
<reference evidence="1" key="2">
    <citation type="journal article" date="2020" name="Nat. Commun.">
        <title>Large-scale genome sequencing of mycorrhizal fungi provides insights into the early evolution of symbiotic traits.</title>
        <authorList>
            <person name="Miyauchi S."/>
            <person name="Kiss E."/>
            <person name="Kuo A."/>
            <person name="Drula E."/>
            <person name="Kohler A."/>
            <person name="Sanchez-Garcia M."/>
            <person name="Morin E."/>
            <person name="Andreopoulos B."/>
            <person name="Barry K.W."/>
            <person name="Bonito G."/>
            <person name="Buee M."/>
            <person name="Carver A."/>
            <person name="Chen C."/>
            <person name="Cichocki N."/>
            <person name="Clum A."/>
            <person name="Culley D."/>
            <person name="Crous P.W."/>
            <person name="Fauchery L."/>
            <person name="Girlanda M."/>
            <person name="Hayes R.D."/>
            <person name="Keri Z."/>
            <person name="LaButti K."/>
            <person name="Lipzen A."/>
            <person name="Lombard V."/>
            <person name="Magnuson J."/>
            <person name="Maillard F."/>
            <person name="Murat C."/>
            <person name="Nolan M."/>
            <person name="Ohm R.A."/>
            <person name="Pangilinan J."/>
            <person name="Pereira M.F."/>
            <person name="Perotto S."/>
            <person name="Peter M."/>
            <person name="Pfister S."/>
            <person name="Riley R."/>
            <person name="Sitrit Y."/>
            <person name="Stielow J.B."/>
            <person name="Szollosi G."/>
            <person name="Zifcakova L."/>
            <person name="Stursova M."/>
            <person name="Spatafora J.W."/>
            <person name="Tedersoo L."/>
            <person name="Vaario L.M."/>
            <person name="Yamada A."/>
            <person name="Yan M."/>
            <person name="Wang P."/>
            <person name="Xu J."/>
            <person name="Bruns T."/>
            <person name="Baldrian P."/>
            <person name="Vilgalys R."/>
            <person name="Dunand C."/>
            <person name="Henrissat B."/>
            <person name="Grigoriev I.V."/>
            <person name="Hibbett D."/>
            <person name="Nagy L.G."/>
            <person name="Martin F.M."/>
        </authorList>
    </citation>
    <scope>NUCLEOTIDE SEQUENCE</scope>
    <source>
        <strain evidence="1">P2</strain>
    </source>
</reference>
<name>A0ACB6ZDC5_THEGA</name>
<accession>A0ACB6ZDC5</accession>
<dbReference type="Proteomes" id="UP000886501">
    <property type="component" value="Unassembled WGS sequence"/>
</dbReference>
<evidence type="ECO:0000313" key="1">
    <source>
        <dbReference type="EMBL" id="KAF9647303.1"/>
    </source>
</evidence>
<proteinExistence type="predicted"/>
<feature type="non-terminal residue" evidence="1">
    <location>
        <position position="1"/>
    </location>
</feature>
<reference evidence="1" key="1">
    <citation type="submission" date="2019-10" db="EMBL/GenBank/DDBJ databases">
        <authorList>
            <consortium name="DOE Joint Genome Institute"/>
            <person name="Kuo A."/>
            <person name="Miyauchi S."/>
            <person name="Kiss E."/>
            <person name="Drula E."/>
            <person name="Kohler A."/>
            <person name="Sanchez-Garcia M."/>
            <person name="Andreopoulos B."/>
            <person name="Barry K.W."/>
            <person name="Bonito G."/>
            <person name="Buee M."/>
            <person name="Carver A."/>
            <person name="Chen C."/>
            <person name="Cichocki N."/>
            <person name="Clum A."/>
            <person name="Culley D."/>
            <person name="Crous P.W."/>
            <person name="Fauchery L."/>
            <person name="Girlanda M."/>
            <person name="Hayes R."/>
            <person name="Keri Z."/>
            <person name="Labutti K."/>
            <person name="Lipzen A."/>
            <person name="Lombard V."/>
            <person name="Magnuson J."/>
            <person name="Maillard F."/>
            <person name="Morin E."/>
            <person name="Murat C."/>
            <person name="Nolan M."/>
            <person name="Ohm R."/>
            <person name="Pangilinan J."/>
            <person name="Pereira M."/>
            <person name="Perotto S."/>
            <person name="Peter M."/>
            <person name="Riley R."/>
            <person name="Sitrit Y."/>
            <person name="Stielow B."/>
            <person name="Szollosi G."/>
            <person name="Zifcakova L."/>
            <person name="Stursova M."/>
            <person name="Spatafora J.W."/>
            <person name="Tedersoo L."/>
            <person name="Vaario L.-M."/>
            <person name="Yamada A."/>
            <person name="Yan M."/>
            <person name="Wang P."/>
            <person name="Xu J."/>
            <person name="Bruns T."/>
            <person name="Baldrian P."/>
            <person name="Vilgalys R."/>
            <person name="Henrissat B."/>
            <person name="Grigoriev I.V."/>
            <person name="Hibbett D."/>
            <person name="Nagy L.G."/>
            <person name="Martin F.M."/>
        </authorList>
    </citation>
    <scope>NUCLEOTIDE SEQUENCE</scope>
    <source>
        <strain evidence="1">P2</strain>
    </source>
</reference>
<sequence length="351" mass="40042">YYCGPSKLSTKQLNWCTLHHFSTLTNVQDLGLDYLDIPSFIPRIQRYFGHFSLTVQSLALREPTGCHHQILYFVGLFQHLDDLKLLYYRFSFQEGPTDDLGLILLFAPPLRGRLTMTRLRGVGFVKDMIQLFGGIRFHYVDLFKVGGTRLLLGACAKTLETLQLYPTDPHTGKSLWDFDISKNKSLQILEVTAHHLDRALSASSPDATPSLLTYALSTITSPVFSEVIIYYRDYVFCGVETPWLGLPAFCWPSLAKLAEEASRHHLRFNALRRMHEIQDFQLVLCTDVWDGIGKYSAEMLKQAIAAEKARGVFDNVFDNVFQEPSVIYSPQGSHDWTQECMDSSVYPWLPL</sequence>
<evidence type="ECO:0000313" key="2">
    <source>
        <dbReference type="Proteomes" id="UP000886501"/>
    </source>
</evidence>
<gene>
    <name evidence="1" type="ORF">BDM02DRAFT_3188131</name>
</gene>
<protein>
    <submittedName>
        <fullName evidence="1">Uncharacterized protein</fullName>
    </submittedName>
</protein>
<organism evidence="1 2">
    <name type="scientific">Thelephora ganbajun</name>
    <name type="common">Ganba fungus</name>
    <dbReference type="NCBI Taxonomy" id="370292"/>
    <lineage>
        <taxon>Eukaryota</taxon>
        <taxon>Fungi</taxon>
        <taxon>Dikarya</taxon>
        <taxon>Basidiomycota</taxon>
        <taxon>Agaricomycotina</taxon>
        <taxon>Agaricomycetes</taxon>
        <taxon>Thelephorales</taxon>
        <taxon>Thelephoraceae</taxon>
        <taxon>Thelephora</taxon>
    </lineage>
</organism>
<comment type="caution">
    <text evidence="1">The sequence shown here is derived from an EMBL/GenBank/DDBJ whole genome shotgun (WGS) entry which is preliminary data.</text>
</comment>
<dbReference type="EMBL" id="MU118037">
    <property type="protein sequence ID" value="KAF9647303.1"/>
    <property type="molecule type" value="Genomic_DNA"/>
</dbReference>